<dbReference type="Proteomes" id="UP000323337">
    <property type="component" value="Unassembled WGS sequence"/>
</dbReference>
<dbReference type="Gene3D" id="3.40.50.11890">
    <property type="match status" value="1"/>
</dbReference>
<name>A0A5D0MRV6_FLESI</name>
<dbReference type="EMBL" id="VSIV01000060">
    <property type="protein sequence ID" value="TYB34358.1"/>
    <property type="molecule type" value="Genomic_DNA"/>
</dbReference>
<dbReference type="PANTHER" id="PTHR30548">
    <property type="entry name" value="2-HYDROXYGLUTARYL-COA DEHYDRATASE, D-COMPONENT-RELATED"/>
    <property type="match status" value="1"/>
</dbReference>
<organism evidence="2 3">
    <name type="scientific">Flexistipes sinusarabici</name>
    <dbReference type="NCBI Taxonomy" id="2352"/>
    <lineage>
        <taxon>Bacteria</taxon>
        <taxon>Pseudomonadati</taxon>
        <taxon>Deferribacterota</taxon>
        <taxon>Deferribacteres</taxon>
        <taxon>Deferribacterales</taxon>
        <taxon>Flexistipitaceae</taxon>
        <taxon>Flexistipes</taxon>
    </lineage>
</organism>
<dbReference type="PANTHER" id="PTHR30548:SF3">
    <property type="entry name" value="2-HYDROXYACYL-COA DEHYDRATASE"/>
    <property type="match status" value="1"/>
</dbReference>
<dbReference type="AlphaFoldDB" id="A0A5D0MRV6"/>
<gene>
    <name evidence="2" type="ORF">FXF49_02445</name>
</gene>
<reference evidence="2 3" key="1">
    <citation type="submission" date="2019-08" db="EMBL/GenBank/DDBJ databases">
        <title>Genomic characterization of a novel candidate phylum (ARYD3) from a high temperature, high salinity tertiary oil reservoir in north central Oklahoma, USA.</title>
        <authorList>
            <person name="Youssef N.H."/>
            <person name="Yadav A."/>
            <person name="Elshahed M.S."/>
        </authorList>
    </citation>
    <scope>NUCLEOTIDE SEQUENCE [LARGE SCALE GENOMIC DNA]</scope>
    <source>
        <strain evidence="2">ARYD1</strain>
    </source>
</reference>
<proteinExistence type="inferred from homology"/>
<sequence length="329" mass="37920">MKQVGFTTTIPVEIIFASNNIPVDLNNIFITDDNPHTFIDFAEQEGLPRNTCNWIKGIYASVMQNKVDKVISVTGGDCSNNHALTEIFRSEGTDVTTFSYPYEDNSRYVFLKAEMNRLADELGTDLGAVQKFQENLQGIRSKLKKLDELTVENKVTGSENHLWLVSSTDFNGDYVSFEHNLDAFLDEAQRRERIKSNLRIGLIGVPPIFTDLYEFLENKGVHVAFNEVQRQFSIVSEKSDIVDKYLDYTYPYDISYRIEDINREIKERKLDGIIHYVQSFCYRQLQDLIIKREVDVPVITIEGNEPGGVDARTKIRLESFIEMLEERKK</sequence>
<accession>A0A5D0MRV6</accession>
<evidence type="ECO:0000313" key="2">
    <source>
        <dbReference type="EMBL" id="TYB34358.1"/>
    </source>
</evidence>
<dbReference type="RefSeq" id="WP_303700328.1">
    <property type="nucleotide sequence ID" value="NZ_VSIV01000060.1"/>
</dbReference>
<dbReference type="Pfam" id="PF06050">
    <property type="entry name" value="HGD-D"/>
    <property type="match status" value="1"/>
</dbReference>
<dbReference type="InterPro" id="IPR010327">
    <property type="entry name" value="FldB/FldC_alpha/beta"/>
</dbReference>
<evidence type="ECO:0000256" key="1">
    <source>
        <dbReference type="ARBA" id="ARBA00005806"/>
    </source>
</evidence>
<dbReference type="Gene3D" id="3.40.50.11900">
    <property type="match status" value="1"/>
</dbReference>
<comment type="caution">
    <text evidence="2">The sequence shown here is derived from an EMBL/GenBank/DDBJ whole genome shotgun (WGS) entry which is preliminary data.</text>
</comment>
<evidence type="ECO:0000313" key="3">
    <source>
        <dbReference type="Proteomes" id="UP000323337"/>
    </source>
</evidence>
<comment type="similarity">
    <text evidence="1">Belongs to the FldB/FldC dehydratase alpha/beta subunit family.</text>
</comment>
<protein>
    <submittedName>
        <fullName evidence="2">2-hydroxyacyl-CoA dehydratase</fullName>
    </submittedName>
</protein>